<dbReference type="InterPro" id="IPR013324">
    <property type="entry name" value="RNA_pol_sigma_r3/r4-like"/>
</dbReference>
<evidence type="ECO:0000259" key="7">
    <source>
        <dbReference type="Pfam" id="PF08281"/>
    </source>
</evidence>
<dbReference type="Pfam" id="PF08281">
    <property type="entry name" value="Sigma70_r4_2"/>
    <property type="match status" value="1"/>
</dbReference>
<dbReference type="Pfam" id="PF04542">
    <property type="entry name" value="Sigma70_r2"/>
    <property type="match status" value="1"/>
</dbReference>
<dbReference type="SUPFAM" id="SSF88946">
    <property type="entry name" value="Sigma2 domain of RNA polymerase sigma factors"/>
    <property type="match status" value="1"/>
</dbReference>
<feature type="domain" description="RNA polymerase sigma-70 region 2" evidence="6">
    <location>
        <begin position="31"/>
        <end position="91"/>
    </location>
</feature>
<dbReference type="PANTHER" id="PTHR43133">
    <property type="entry name" value="RNA POLYMERASE ECF-TYPE SIGMA FACTO"/>
    <property type="match status" value="1"/>
</dbReference>
<dbReference type="Proteomes" id="UP001596091">
    <property type="component" value="Unassembled WGS sequence"/>
</dbReference>
<dbReference type="Gene3D" id="1.10.10.10">
    <property type="entry name" value="Winged helix-like DNA-binding domain superfamily/Winged helix DNA-binding domain"/>
    <property type="match status" value="1"/>
</dbReference>
<comment type="similarity">
    <text evidence="1">Belongs to the sigma-70 factor family. ECF subfamily.</text>
</comment>
<dbReference type="InterPro" id="IPR036388">
    <property type="entry name" value="WH-like_DNA-bd_sf"/>
</dbReference>
<keyword evidence="2" id="KW-0805">Transcription regulation</keyword>
<evidence type="ECO:0000313" key="8">
    <source>
        <dbReference type="EMBL" id="MFC5862747.1"/>
    </source>
</evidence>
<dbReference type="EMBL" id="JBHSPH010000002">
    <property type="protein sequence ID" value="MFC5862747.1"/>
    <property type="molecule type" value="Genomic_DNA"/>
</dbReference>
<evidence type="ECO:0000313" key="9">
    <source>
        <dbReference type="Proteomes" id="UP001596091"/>
    </source>
</evidence>
<dbReference type="InterPro" id="IPR007627">
    <property type="entry name" value="RNA_pol_sigma70_r2"/>
</dbReference>
<feature type="compositionally biased region" description="Basic and acidic residues" evidence="5">
    <location>
        <begin position="183"/>
        <end position="193"/>
    </location>
</feature>
<reference evidence="9" key="1">
    <citation type="journal article" date="2019" name="Int. J. Syst. Evol. Microbiol.">
        <title>The Global Catalogue of Microorganisms (GCM) 10K type strain sequencing project: providing services to taxonomists for standard genome sequencing and annotation.</title>
        <authorList>
            <consortium name="The Broad Institute Genomics Platform"/>
            <consortium name="The Broad Institute Genome Sequencing Center for Infectious Disease"/>
            <person name="Wu L."/>
            <person name="Ma J."/>
        </authorList>
    </citation>
    <scope>NUCLEOTIDE SEQUENCE [LARGE SCALE GENOMIC DNA]</scope>
    <source>
        <strain evidence="9">JCM 4087</strain>
    </source>
</reference>
<gene>
    <name evidence="8" type="ORF">ACFPT7_10635</name>
</gene>
<keyword evidence="4" id="KW-0804">Transcription</keyword>
<evidence type="ECO:0000256" key="3">
    <source>
        <dbReference type="ARBA" id="ARBA00023082"/>
    </source>
</evidence>
<name>A0ABW1EEI2_9BACT</name>
<comment type="caution">
    <text evidence="8">The sequence shown here is derived from an EMBL/GenBank/DDBJ whole genome shotgun (WGS) entry which is preliminary data.</text>
</comment>
<proteinExistence type="inferred from homology"/>
<feature type="region of interest" description="Disordered" evidence="5">
    <location>
        <begin position="173"/>
        <end position="201"/>
    </location>
</feature>
<feature type="domain" description="RNA polymerase sigma factor 70 region 4 type 2" evidence="7">
    <location>
        <begin position="122"/>
        <end position="172"/>
    </location>
</feature>
<sequence length="201" mass="22766">MENALTMTTLGSLRKPAETEEASRSAFAEIVTAHASLMHKIALSVTRNSDDAEDIVQEAFLQLYRTTGWPQIADHRAYLARVTWRIAIRHRPKPAGELPFNLPANSAGPEQEVIHRQAESTLHELIDRLPEKLRQPLVLMAIEELTSPEVAAILGIPEGTVRRRVHTAREQLRRQWENSTHSTRKERAHDSVARKLRPSAR</sequence>
<evidence type="ECO:0000256" key="1">
    <source>
        <dbReference type="ARBA" id="ARBA00010641"/>
    </source>
</evidence>
<dbReference type="InterPro" id="IPR039425">
    <property type="entry name" value="RNA_pol_sigma-70-like"/>
</dbReference>
<accession>A0ABW1EEI2</accession>
<evidence type="ECO:0000256" key="4">
    <source>
        <dbReference type="ARBA" id="ARBA00023163"/>
    </source>
</evidence>
<keyword evidence="9" id="KW-1185">Reference proteome</keyword>
<dbReference type="InterPro" id="IPR014284">
    <property type="entry name" value="RNA_pol_sigma-70_dom"/>
</dbReference>
<dbReference type="InterPro" id="IPR013325">
    <property type="entry name" value="RNA_pol_sigma_r2"/>
</dbReference>
<organism evidence="8 9">
    <name type="scientific">Acidicapsa dinghuensis</name>
    <dbReference type="NCBI Taxonomy" id="2218256"/>
    <lineage>
        <taxon>Bacteria</taxon>
        <taxon>Pseudomonadati</taxon>
        <taxon>Acidobacteriota</taxon>
        <taxon>Terriglobia</taxon>
        <taxon>Terriglobales</taxon>
        <taxon>Acidobacteriaceae</taxon>
        <taxon>Acidicapsa</taxon>
    </lineage>
</organism>
<dbReference type="NCBIfam" id="TIGR02937">
    <property type="entry name" value="sigma70-ECF"/>
    <property type="match status" value="1"/>
</dbReference>
<dbReference type="Gene3D" id="1.10.1740.10">
    <property type="match status" value="1"/>
</dbReference>
<evidence type="ECO:0000256" key="2">
    <source>
        <dbReference type="ARBA" id="ARBA00023015"/>
    </source>
</evidence>
<dbReference type="CDD" id="cd06171">
    <property type="entry name" value="Sigma70_r4"/>
    <property type="match status" value="1"/>
</dbReference>
<dbReference type="PANTHER" id="PTHR43133:SF60">
    <property type="entry name" value="RNA POLYMERASE SIGMA FACTOR SIGV"/>
    <property type="match status" value="1"/>
</dbReference>
<dbReference type="RefSeq" id="WP_263336564.1">
    <property type="nucleotide sequence ID" value="NZ_JAGSYH010000003.1"/>
</dbReference>
<dbReference type="SUPFAM" id="SSF88659">
    <property type="entry name" value="Sigma3 and sigma4 domains of RNA polymerase sigma factors"/>
    <property type="match status" value="1"/>
</dbReference>
<protein>
    <submittedName>
        <fullName evidence="8">RNA polymerase sigma factor</fullName>
    </submittedName>
</protein>
<dbReference type="InterPro" id="IPR013249">
    <property type="entry name" value="RNA_pol_sigma70_r4_t2"/>
</dbReference>
<evidence type="ECO:0000259" key="6">
    <source>
        <dbReference type="Pfam" id="PF04542"/>
    </source>
</evidence>
<keyword evidence="3" id="KW-0731">Sigma factor</keyword>
<evidence type="ECO:0000256" key="5">
    <source>
        <dbReference type="SAM" id="MobiDB-lite"/>
    </source>
</evidence>